<protein>
    <submittedName>
        <fullName evidence="2">Uncharacterized protein</fullName>
    </submittedName>
</protein>
<gene>
    <name evidence="2" type="ORF">JK629_04180</name>
</gene>
<reference evidence="2 3" key="1">
    <citation type="submission" date="2021-01" db="EMBL/GenBank/DDBJ databases">
        <title>Aequorivita sp. strain KX20305, a bacterium isolated from the sediment collected at a cold seep field in South China Sea.</title>
        <authorList>
            <person name="Zhang H."/>
            <person name="Li C."/>
        </authorList>
    </citation>
    <scope>NUCLEOTIDE SEQUENCE [LARGE SCALE GENOMIC DNA]</scope>
    <source>
        <strain evidence="2 3">KX20305</strain>
    </source>
</reference>
<dbReference type="RefSeq" id="WP_202337374.1">
    <property type="nucleotide sequence ID" value="NZ_CP068439.1"/>
</dbReference>
<proteinExistence type="predicted"/>
<evidence type="ECO:0000313" key="3">
    <source>
        <dbReference type="Proteomes" id="UP000629420"/>
    </source>
</evidence>
<name>A0ABX7DU03_9FLAO</name>
<dbReference type="EMBL" id="CP068439">
    <property type="protein sequence ID" value="QQX77478.1"/>
    <property type="molecule type" value="Genomic_DNA"/>
</dbReference>
<evidence type="ECO:0000313" key="2">
    <source>
        <dbReference type="EMBL" id="QQX77478.1"/>
    </source>
</evidence>
<evidence type="ECO:0000256" key="1">
    <source>
        <dbReference type="SAM" id="MobiDB-lite"/>
    </source>
</evidence>
<accession>A0ABX7DU03</accession>
<sequence>MELLIIKNHLAMANLSENRLNVVLDPAVLTTALTALNDFMAALPEGALNDDQRRRYTGMDVDNRVFVEIVLNVLRGSGASVLPATFQLNTLQNDYDLFEQIQTVSERTKALQRKLDDLARIAAHEAYTYALAIYTIYEAMSKAGSEDARAGYELMRERFTGQGGSRQPDPSEEGM</sequence>
<organism evidence="2 3">
    <name type="scientific">Aequorivita iocasae</name>
    <dbReference type="NCBI Taxonomy" id="2803865"/>
    <lineage>
        <taxon>Bacteria</taxon>
        <taxon>Pseudomonadati</taxon>
        <taxon>Bacteroidota</taxon>
        <taxon>Flavobacteriia</taxon>
        <taxon>Flavobacteriales</taxon>
        <taxon>Flavobacteriaceae</taxon>
        <taxon>Aequorivita</taxon>
    </lineage>
</organism>
<dbReference type="Proteomes" id="UP000629420">
    <property type="component" value="Chromosome"/>
</dbReference>
<keyword evidence="3" id="KW-1185">Reference proteome</keyword>
<feature type="region of interest" description="Disordered" evidence="1">
    <location>
        <begin position="156"/>
        <end position="175"/>
    </location>
</feature>